<dbReference type="EMBL" id="ONZP01000126">
    <property type="protein sequence ID" value="SPJ74482.1"/>
    <property type="molecule type" value="Genomic_DNA"/>
</dbReference>
<dbReference type="AlphaFoldDB" id="A0AAE8M5E7"/>
<accession>A0AAE8M5E7</accession>
<comment type="caution">
    <text evidence="2">The sequence shown here is derived from an EMBL/GenBank/DDBJ whole genome shotgun (WGS) entry which is preliminary data.</text>
</comment>
<evidence type="ECO:0000259" key="1">
    <source>
        <dbReference type="Pfam" id="PF08240"/>
    </source>
</evidence>
<proteinExistence type="predicted"/>
<dbReference type="SUPFAM" id="SSF50129">
    <property type="entry name" value="GroES-like"/>
    <property type="match status" value="1"/>
</dbReference>
<gene>
    <name evidence="2" type="ORF">FTOL_04213</name>
</gene>
<evidence type="ECO:0000313" key="2">
    <source>
        <dbReference type="EMBL" id="SPJ74482.1"/>
    </source>
</evidence>
<feature type="domain" description="Alcohol dehydrogenase-like N-terminal" evidence="1">
    <location>
        <begin position="9"/>
        <end position="77"/>
    </location>
</feature>
<dbReference type="InterPro" id="IPR052711">
    <property type="entry name" value="Zinc_ADH-like"/>
</dbReference>
<dbReference type="PANTHER" id="PTHR45033:SF2">
    <property type="entry name" value="ZINC-TYPE ALCOHOL DEHYDROGENASE-LIKE PROTEIN C1773.06C"/>
    <property type="match status" value="1"/>
</dbReference>
<reference evidence="2" key="1">
    <citation type="submission" date="2018-03" db="EMBL/GenBank/DDBJ databases">
        <authorList>
            <person name="Guldener U."/>
        </authorList>
    </citation>
    <scope>NUCLEOTIDE SEQUENCE</scope>
</reference>
<keyword evidence="3" id="KW-1185">Reference proteome</keyword>
<dbReference type="Pfam" id="PF08240">
    <property type="entry name" value="ADH_N"/>
    <property type="match status" value="1"/>
</dbReference>
<dbReference type="InterPro" id="IPR013154">
    <property type="entry name" value="ADH-like_N"/>
</dbReference>
<dbReference type="PANTHER" id="PTHR45033">
    <property type="match status" value="1"/>
</dbReference>
<dbReference type="Proteomes" id="UP001187734">
    <property type="component" value="Unassembled WGS sequence"/>
</dbReference>
<sequence length="80" mass="8616">MAIGTHPSPGPDAVVPGSDGAGIVKEVGEGLTQWKFGDRVFANFTQHHIAGRLTYELGLTQYGGEQQGILSEFLFFPRLV</sequence>
<dbReference type="InterPro" id="IPR011032">
    <property type="entry name" value="GroES-like_sf"/>
</dbReference>
<protein>
    <recommendedName>
        <fullName evidence="1">Alcohol dehydrogenase-like N-terminal domain-containing protein</fullName>
    </recommendedName>
</protein>
<evidence type="ECO:0000313" key="3">
    <source>
        <dbReference type="Proteomes" id="UP001187734"/>
    </source>
</evidence>
<name>A0AAE8M5E7_9HYPO</name>
<dbReference type="Gene3D" id="3.90.180.10">
    <property type="entry name" value="Medium-chain alcohol dehydrogenases, catalytic domain"/>
    <property type="match status" value="1"/>
</dbReference>
<organism evidence="2 3">
    <name type="scientific">Fusarium torulosum</name>
    <dbReference type="NCBI Taxonomy" id="33205"/>
    <lineage>
        <taxon>Eukaryota</taxon>
        <taxon>Fungi</taxon>
        <taxon>Dikarya</taxon>
        <taxon>Ascomycota</taxon>
        <taxon>Pezizomycotina</taxon>
        <taxon>Sordariomycetes</taxon>
        <taxon>Hypocreomycetidae</taxon>
        <taxon>Hypocreales</taxon>
        <taxon>Nectriaceae</taxon>
        <taxon>Fusarium</taxon>
    </lineage>
</organism>